<feature type="compositionally biased region" description="Acidic residues" evidence="1">
    <location>
        <begin position="156"/>
        <end position="167"/>
    </location>
</feature>
<evidence type="ECO:0000313" key="2">
    <source>
        <dbReference type="EMBL" id="KAG4411024.1"/>
    </source>
</evidence>
<dbReference type="OrthoDB" id="10320328at2759"/>
<feature type="compositionally biased region" description="Basic and acidic residues" evidence="1">
    <location>
        <begin position="125"/>
        <end position="139"/>
    </location>
</feature>
<protein>
    <submittedName>
        <fullName evidence="2">Uncharacterized protein</fullName>
    </submittedName>
</protein>
<accession>A0A8H7SZZ2</accession>
<evidence type="ECO:0000313" key="3">
    <source>
        <dbReference type="Proteomes" id="UP000664132"/>
    </source>
</evidence>
<feature type="compositionally biased region" description="Polar residues" evidence="1">
    <location>
        <begin position="99"/>
        <end position="113"/>
    </location>
</feature>
<gene>
    <name evidence="2" type="ORF">IFR04_015842</name>
</gene>
<evidence type="ECO:0000256" key="1">
    <source>
        <dbReference type="SAM" id="MobiDB-lite"/>
    </source>
</evidence>
<proteinExistence type="predicted"/>
<comment type="caution">
    <text evidence="2">The sequence shown here is derived from an EMBL/GenBank/DDBJ whole genome shotgun (WGS) entry which is preliminary data.</text>
</comment>
<dbReference type="EMBL" id="JAFJYH010000535">
    <property type="protein sequence ID" value="KAG4411024.1"/>
    <property type="molecule type" value="Genomic_DNA"/>
</dbReference>
<organism evidence="2 3">
    <name type="scientific">Cadophora malorum</name>
    <dbReference type="NCBI Taxonomy" id="108018"/>
    <lineage>
        <taxon>Eukaryota</taxon>
        <taxon>Fungi</taxon>
        <taxon>Dikarya</taxon>
        <taxon>Ascomycota</taxon>
        <taxon>Pezizomycotina</taxon>
        <taxon>Leotiomycetes</taxon>
        <taxon>Helotiales</taxon>
        <taxon>Ploettnerulaceae</taxon>
        <taxon>Cadophora</taxon>
    </lineage>
</organism>
<name>A0A8H7SZZ2_9HELO</name>
<reference evidence="2" key="1">
    <citation type="submission" date="2021-02" db="EMBL/GenBank/DDBJ databases">
        <title>Genome sequence Cadophora malorum strain M34.</title>
        <authorList>
            <person name="Stefanovic E."/>
            <person name="Vu D."/>
            <person name="Scully C."/>
            <person name="Dijksterhuis J."/>
            <person name="Roader J."/>
            <person name="Houbraken J."/>
        </authorList>
    </citation>
    <scope>NUCLEOTIDE SEQUENCE</scope>
    <source>
        <strain evidence="2">M34</strain>
    </source>
</reference>
<feature type="region of interest" description="Disordered" evidence="1">
    <location>
        <begin position="75"/>
        <end position="167"/>
    </location>
</feature>
<sequence length="167" mass="18914">MWKVSELANPARLIQEGQLYFKFDYSCIKCRKDRPNKISWVIRRFRARAGWRLEGEGLLEDPSPPLWTCKACYPGPTGMWKKRKPDLPSVPESEDDDPNLTSQSTPREGNNATLAPAPAPAPVSVDKDGEQADRRHAYRADPTPEWLTRVDTSLNDVEDESDSSVEE</sequence>
<dbReference type="Proteomes" id="UP000664132">
    <property type="component" value="Unassembled WGS sequence"/>
</dbReference>
<keyword evidence="3" id="KW-1185">Reference proteome</keyword>
<dbReference type="AlphaFoldDB" id="A0A8H7SZZ2"/>